<accession>A0A0K2VJ04</accession>
<sequence length="83" mass="9982">MKKINLLAKKKRSFARIKSGPTRMKHCLRRDEKQSSSYSQSQFSAREKRFGDGMKFIPDVLIWLDQISYFHEPLYNQQHFKML</sequence>
<dbReference type="AlphaFoldDB" id="A0A0K2VJ04"/>
<proteinExistence type="predicted"/>
<feature type="compositionally biased region" description="Low complexity" evidence="1">
    <location>
        <begin position="35"/>
        <end position="44"/>
    </location>
</feature>
<name>A0A0K2VJ04_LEPSM</name>
<evidence type="ECO:0000256" key="1">
    <source>
        <dbReference type="SAM" id="MobiDB-lite"/>
    </source>
</evidence>
<reference evidence="2" key="1">
    <citation type="submission" date="2014-05" db="EMBL/GenBank/DDBJ databases">
        <authorList>
            <person name="Chronopoulou M."/>
        </authorList>
    </citation>
    <scope>NUCLEOTIDE SEQUENCE</scope>
    <source>
        <tissue evidence="2">Whole organism</tissue>
    </source>
</reference>
<protein>
    <submittedName>
        <fullName evidence="2">Uncharacterized protein</fullName>
    </submittedName>
</protein>
<feature type="region of interest" description="Disordered" evidence="1">
    <location>
        <begin position="23"/>
        <end position="45"/>
    </location>
</feature>
<evidence type="ECO:0000313" key="2">
    <source>
        <dbReference type="EMBL" id="CDW50424.1"/>
    </source>
</evidence>
<dbReference type="EMBL" id="HACA01033063">
    <property type="protein sequence ID" value="CDW50424.1"/>
    <property type="molecule type" value="Transcribed_RNA"/>
</dbReference>
<organism evidence="2">
    <name type="scientific">Lepeophtheirus salmonis</name>
    <name type="common">Salmon louse</name>
    <name type="synonym">Caligus salmonis</name>
    <dbReference type="NCBI Taxonomy" id="72036"/>
    <lineage>
        <taxon>Eukaryota</taxon>
        <taxon>Metazoa</taxon>
        <taxon>Ecdysozoa</taxon>
        <taxon>Arthropoda</taxon>
        <taxon>Crustacea</taxon>
        <taxon>Multicrustacea</taxon>
        <taxon>Hexanauplia</taxon>
        <taxon>Copepoda</taxon>
        <taxon>Siphonostomatoida</taxon>
        <taxon>Caligidae</taxon>
        <taxon>Lepeophtheirus</taxon>
    </lineage>
</organism>